<organism evidence="2 3">
    <name type="scientific">Candidatus Campylobacter infans</name>
    <dbReference type="NCBI Taxonomy" id="2561898"/>
    <lineage>
        <taxon>Bacteria</taxon>
        <taxon>Pseudomonadati</taxon>
        <taxon>Campylobacterota</taxon>
        <taxon>Epsilonproteobacteria</taxon>
        <taxon>Campylobacterales</taxon>
        <taxon>Campylobacteraceae</taxon>
        <taxon>Campylobacter</taxon>
    </lineage>
</organism>
<dbReference type="EMBL" id="CP049075">
    <property type="protein sequence ID" value="QLI04566.1"/>
    <property type="molecule type" value="Genomic_DNA"/>
</dbReference>
<dbReference type="AlphaFoldDB" id="A0A7H9CEQ7"/>
<keyword evidence="1" id="KW-0472">Membrane</keyword>
<keyword evidence="1" id="KW-1133">Transmembrane helix</keyword>
<accession>A0A7H9CEQ7</accession>
<dbReference type="Proteomes" id="UP000509414">
    <property type="component" value="Chromosome"/>
</dbReference>
<name>A0A7H9CEQ7_9BACT</name>
<proteinExistence type="predicted"/>
<evidence type="ECO:0000313" key="3">
    <source>
        <dbReference type="Proteomes" id="UP000509414"/>
    </source>
</evidence>
<keyword evidence="1" id="KW-0812">Transmembrane</keyword>
<evidence type="ECO:0000256" key="1">
    <source>
        <dbReference type="SAM" id="Phobius"/>
    </source>
</evidence>
<feature type="transmembrane region" description="Helical" evidence="1">
    <location>
        <begin position="72"/>
        <end position="93"/>
    </location>
</feature>
<dbReference type="KEGG" id="cinf:CINF_0007"/>
<protein>
    <submittedName>
        <fullName evidence="2">Uncharacterized protein</fullName>
    </submittedName>
</protein>
<evidence type="ECO:0000313" key="2">
    <source>
        <dbReference type="EMBL" id="QLI04566.1"/>
    </source>
</evidence>
<sequence>MFFKILKFSSICSLKFKGERKCGLALFSSVALSSRASLRYNAKKEKYRLSEILYINRYYFIKWFKGDFMKKIIFSIAILCGLVSSASAASWYYDADGCTKIYAYGYDASGCFDKARDIKKEAGRKFLCRYGYCF</sequence>
<keyword evidence="3" id="KW-1185">Reference proteome</keyword>
<reference evidence="2 3" key="1">
    <citation type="submission" date="2020-02" db="EMBL/GenBank/DDBJ databases">
        <title>Complete genome sequence of the novel Campylobacter species Candidatus Campylobacter infans.</title>
        <authorList>
            <person name="Duim B."/>
            <person name="Zomer A."/>
            <person name="van der Graaf L."/>
            <person name="Wagenaar J."/>
        </authorList>
    </citation>
    <scope>NUCLEOTIDE SEQUENCE [LARGE SCALE GENOMIC DNA]</scope>
    <source>
        <strain evidence="2 3">19S00001</strain>
    </source>
</reference>
<gene>
    <name evidence="2" type="ORF">CINF_0007</name>
</gene>